<evidence type="ECO:0000313" key="7">
    <source>
        <dbReference type="Proteomes" id="UP001256711"/>
    </source>
</evidence>
<evidence type="ECO:0000259" key="3">
    <source>
        <dbReference type="Pfam" id="PF17783"/>
    </source>
</evidence>
<dbReference type="Gene3D" id="1.10.10.10">
    <property type="entry name" value="Winged helix-like DNA-binding domain superfamily/Winged helix DNA-binding domain"/>
    <property type="match status" value="1"/>
</dbReference>
<sequence>MNNLLATVFTGLVTDENDSHYFVQKNGFTFRLAKSEGEHQLGEGVEGFGYVNQKQELAFTTEIPKSRQGHYAFATVIETRRDLGAFVDIGLADKDIAVSLDELPTMRELWPKKGDRLMVALRVDQKDRIWGTVADEKIFRSLSRLGTQDLMNKDLTGTVYRLKLAGTYILTEEYHIGFIHPSERYMEPRLGEVVKGRVIGLRPDGVLNVSLKPRAHEVINDDAEMLLVYLERTPDKQMPYTDKSDPEAIKQMFGISKGQFKRAMGHLLKEKRVVQEDGITKLISK</sequence>
<dbReference type="InterPro" id="IPR048587">
    <property type="entry name" value="CvfB_S1_3rd"/>
</dbReference>
<dbReference type="PIRSF" id="PIRSF012524">
    <property type="entry name" value="YitL_S1"/>
    <property type="match status" value="1"/>
</dbReference>
<dbReference type="EMBL" id="JARQBJ010000004">
    <property type="protein sequence ID" value="MDT2810857.1"/>
    <property type="molecule type" value="Genomic_DNA"/>
</dbReference>
<dbReference type="Pfam" id="PF13509">
    <property type="entry name" value="S1_2"/>
    <property type="match status" value="1"/>
</dbReference>
<organism evidence="6 7">
    <name type="scientific">Enterococcus asini</name>
    <dbReference type="NCBI Taxonomy" id="57732"/>
    <lineage>
        <taxon>Bacteria</taxon>
        <taxon>Bacillati</taxon>
        <taxon>Bacillota</taxon>
        <taxon>Bacilli</taxon>
        <taxon>Lactobacillales</taxon>
        <taxon>Enterococcaceae</taxon>
        <taxon>Enterococcus</taxon>
    </lineage>
</organism>
<dbReference type="Pfam" id="PF21543">
    <property type="entry name" value="CvfB_2nd"/>
    <property type="match status" value="1"/>
</dbReference>
<dbReference type="RefSeq" id="WP_303220216.1">
    <property type="nucleotide sequence ID" value="NZ_CAUGVL010000111.1"/>
</dbReference>
<accession>A0AAW8U3N1</accession>
<evidence type="ECO:0000259" key="5">
    <source>
        <dbReference type="Pfam" id="PF21543"/>
    </source>
</evidence>
<dbReference type="Proteomes" id="UP001256711">
    <property type="component" value="Unassembled WGS sequence"/>
</dbReference>
<dbReference type="Gene3D" id="2.40.50.330">
    <property type="match status" value="1"/>
</dbReference>
<evidence type="ECO:0000313" key="6">
    <source>
        <dbReference type="EMBL" id="MDT2810857.1"/>
    </source>
</evidence>
<dbReference type="Gene3D" id="2.40.50.140">
    <property type="entry name" value="Nucleic acid-binding proteins"/>
    <property type="match status" value="2"/>
</dbReference>
<dbReference type="InterPro" id="IPR039566">
    <property type="entry name" value="CvfB_S1_st"/>
</dbReference>
<dbReference type="InterPro" id="IPR036388">
    <property type="entry name" value="WH-like_DNA-bd_sf"/>
</dbReference>
<dbReference type="AlphaFoldDB" id="A0AAW8U3N1"/>
<dbReference type="Pfam" id="PF17783">
    <property type="entry name" value="WHD_CvfB"/>
    <property type="match status" value="1"/>
</dbReference>
<gene>
    <name evidence="6" type="ORF">P7H43_10180</name>
</gene>
<dbReference type="InterPro" id="IPR012340">
    <property type="entry name" value="NA-bd_OB-fold"/>
</dbReference>
<dbReference type="InterPro" id="IPR040764">
    <property type="entry name" value="CvfB_WH"/>
</dbReference>
<evidence type="ECO:0000259" key="4">
    <source>
        <dbReference type="Pfam" id="PF21191"/>
    </source>
</evidence>
<reference evidence="6" key="1">
    <citation type="submission" date="2023-03" db="EMBL/GenBank/DDBJ databases">
        <authorList>
            <person name="Shen W."/>
            <person name="Cai J."/>
        </authorList>
    </citation>
    <scope>NUCLEOTIDE SEQUENCE</scope>
    <source>
        <strain evidence="6">B226-2</strain>
    </source>
</reference>
<protein>
    <submittedName>
        <fullName evidence="6">S1-like domain-containing RNA-binding protein</fullName>
    </submittedName>
</protein>
<proteinExistence type="inferred from homology"/>
<feature type="domain" description="Conserved virulence factor B second S1" evidence="4">
    <location>
        <begin position="71"/>
        <end position="132"/>
    </location>
</feature>
<feature type="domain" description="Conserved virulence factor B third S1" evidence="5">
    <location>
        <begin position="139"/>
        <end position="213"/>
    </location>
</feature>
<name>A0AAW8U3N1_9ENTE</name>
<dbReference type="PANTHER" id="PTHR37296">
    <property type="entry name" value="CONSERVED VIRULENCE FACTOR B"/>
    <property type="match status" value="1"/>
</dbReference>
<comment type="similarity">
    <text evidence="1">Belongs to the CvfB family.</text>
</comment>
<dbReference type="InterPro" id="IPR048588">
    <property type="entry name" value="CvfB_S1_2nd"/>
</dbReference>
<evidence type="ECO:0000256" key="1">
    <source>
        <dbReference type="PIRNR" id="PIRNR012524"/>
    </source>
</evidence>
<comment type="caution">
    <text evidence="6">The sequence shown here is derived from an EMBL/GenBank/DDBJ whole genome shotgun (WGS) entry which is preliminary data.</text>
</comment>
<dbReference type="Pfam" id="PF21191">
    <property type="entry name" value="CvfB_1st"/>
    <property type="match status" value="1"/>
</dbReference>
<feature type="domain" description="Conserved virulence factor B-like winged helix" evidence="3">
    <location>
        <begin position="224"/>
        <end position="282"/>
    </location>
</feature>
<dbReference type="PANTHER" id="PTHR37296:SF1">
    <property type="entry name" value="CONSERVED VIRULENCE FACTOR B"/>
    <property type="match status" value="1"/>
</dbReference>
<dbReference type="InterPro" id="IPR014464">
    <property type="entry name" value="CvfB_fam"/>
</dbReference>
<evidence type="ECO:0000259" key="2">
    <source>
        <dbReference type="Pfam" id="PF13509"/>
    </source>
</evidence>
<feature type="domain" description="Conserved virulence factor B first S1" evidence="2">
    <location>
        <begin position="10"/>
        <end position="61"/>
    </location>
</feature>